<keyword evidence="2" id="KW-1133">Transmembrane helix</keyword>
<evidence type="ECO:0000313" key="3">
    <source>
        <dbReference type="EMBL" id="KDO28914.1"/>
    </source>
</evidence>
<proteinExistence type="predicted"/>
<feature type="region of interest" description="Disordered" evidence="1">
    <location>
        <begin position="191"/>
        <end position="218"/>
    </location>
</feature>
<accession>A0A067CDS3</accession>
<feature type="transmembrane region" description="Helical" evidence="2">
    <location>
        <begin position="12"/>
        <end position="30"/>
    </location>
</feature>
<evidence type="ECO:0000313" key="4">
    <source>
        <dbReference type="Proteomes" id="UP000030745"/>
    </source>
</evidence>
<gene>
    <name evidence="3" type="ORF">SPRG_05785</name>
</gene>
<dbReference type="GeneID" id="24128166"/>
<protein>
    <recommendedName>
        <fullName evidence="5">MARVEL domain-containing protein</fullName>
    </recommendedName>
</protein>
<evidence type="ECO:0008006" key="5">
    <source>
        <dbReference type="Google" id="ProtNLM"/>
    </source>
</evidence>
<keyword evidence="2" id="KW-0472">Membrane</keyword>
<feature type="transmembrane region" description="Helical" evidence="2">
    <location>
        <begin position="124"/>
        <end position="143"/>
    </location>
</feature>
<dbReference type="Proteomes" id="UP000030745">
    <property type="component" value="Unassembled WGS sequence"/>
</dbReference>
<dbReference type="OrthoDB" id="63277at2759"/>
<keyword evidence="2" id="KW-0812">Transmembrane</keyword>
<organism evidence="3 4">
    <name type="scientific">Saprolegnia parasitica (strain CBS 223.65)</name>
    <dbReference type="NCBI Taxonomy" id="695850"/>
    <lineage>
        <taxon>Eukaryota</taxon>
        <taxon>Sar</taxon>
        <taxon>Stramenopiles</taxon>
        <taxon>Oomycota</taxon>
        <taxon>Saprolegniomycetes</taxon>
        <taxon>Saprolegniales</taxon>
        <taxon>Saprolegniaceae</taxon>
        <taxon>Saprolegnia</taxon>
    </lineage>
</organism>
<evidence type="ECO:0000256" key="1">
    <source>
        <dbReference type="SAM" id="MobiDB-lite"/>
    </source>
</evidence>
<feature type="transmembrane region" description="Helical" evidence="2">
    <location>
        <begin position="85"/>
        <end position="104"/>
    </location>
</feature>
<dbReference type="AlphaFoldDB" id="A0A067CDS3"/>
<name>A0A067CDS3_SAPPC</name>
<dbReference type="VEuPathDB" id="FungiDB:SPRG_05785"/>
<sequence length="218" mass="23436">MTTSALLSTGARLLQAITSLATLIAVFMAFDSFMFRDNSKTYRFITVPMMATLVVSTAGFLFAASYCLFVLALDRLQPDVLVERIVDGLLAMAFALCGIFMAGLGGCSASDPSQFHCATYSATMALNFVAAVLFAFAMVYSLLTTEIPHPDAVENLVPRGNYGRASSPAHISPKADDTLTIMPRGQFGSVQPHARGHNKHDQDNTNELVPRGKFGSIV</sequence>
<keyword evidence="4" id="KW-1185">Reference proteome</keyword>
<feature type="transmembrane region" description="Helical" evidence="2">
    <location>
        <begin position="50"/>
        <end position="73"/>
    </location>
</feature>
<evidence type="ECO:0000256" key="2">
    <source>
        <dbReference type="SAM" id="Phobius"/>
    </source>
</evidence>
<dbReference type="EMBL" id="KK583209">
    <property type="protein sequence ID" value="KDO28914.1"/>
    <property type="molecule type" value="Genomic_DNA"/>
</dbReference>
<dbReference type="RefSeq" id="XP_012200457.1">
    <property type="nucleotide sequence ID" value="XM_012345067.1"/>
</dbReference>
<reference evidence="3 4" key="1">
    <citation type="journal article" date="2013" name="PLoS Genet.">
        <title>Distinctive expansion of potential virulence genes in the genome of the oomycete fish pathogen Saprolegnia parasitica.</title>
        <authorList>
            <person name="Jiang R.H."/>
            <person name="de Bruijn I."/>
            <person name="Haas B.J."/>
            <person name="Belmonte R."/>
            <person name="Lobach L."/>
            <person name="Christie J."/>
            <person name="van den Ackerveken G."/>
            <person name="Bottin A."/>
            <person name="Bulone V."/>
            <person name="Diaz-Moreno S.M."/>
            <person name="Dumas B."/>
            <person name="Fan L."/>
            <person name="Gaulin E."/>
            <person name="Govers F."/>
            <person name="Grenville-Briggs L.J."/>
            <person name="Horner N.R."/>
            <person name="Levin J.Z."/>
            <person name="Mammella M."/>
            <person name="Meijer H.J."/>
            <person name="Morris P."/>
            <person name="Nusbaum C."/>
            <person name="Oome S."/>
            <person name="Phillips A.J."/>
            <person name="van Rooyen D."/>
            <person name="Rzeszutek E."/>
            <person name="Saraiva M."/>
            <person name="Secombes C.J."/>
            <person name="Seidl M.F."/>
            <person name="Snel B."/>
            <person name="Stassen J.H."/>
            <person name="Sykes S."/>
            <person name="Tripathy S."/>
            <person name="van den Berg H."/>
            <person name="Vega-Arreguin J.C."/>
            <person name="Wawra S."/>
            <person name="Young S.K."/>
            <person name="Zeng Q."/>
            <person name="Dieguez-Uribeondo J."/>
            <person name="Russ C."/>
            <person name="Tyler B.M."/>
            <person name="van West P."/>
        </authorList>
    </citation>
    <scope>NUCLEOTIDE SEQUENCE [LARGE SCALE GENOMIC DNA]</scope>
    <source>
        <strain evidence="3 4">CBS 223.65</strain>
    </source>
</reference>
<dbReference type="KEGG" id="spar:SPRG_05785"/>